<accession>A0A2P2Q373</accession>
<organism evidence="2">
    <name type="scientific">Rhizophora mucronata</name>
    <name type="common">Asiatic mangrove</name>
    <dbReference type="NCBI Taxonomy" id="61149"/>
    <lineage>
        <taxon>Eukaryota</taxon>
        <taxon>Viridiplantae</taxon>
        <taxon>Streptophyta</taxon>
        <taxon>Embryophyta</taxon>
        <taxon>Tracheophyta</taxon>
        <taxon>Spermatophyta</taxon>
        <taxon>Magnoliopsida</taxon>
        <taxon>eudicotyledons</taxon>
        <taxon>Gunneridae</taxon>
        <taxon>Pentapetalae</taxon>
        <taxon>rosids</taxon>
        <taxon>fabids</taxon>
        <taxon>Malpighiales</taxon>
        <taxon>Rhizophoraceae</taxon>
        <taxon>Rhizophora</taxon>
    </lineage>
</organism>
<name>A0A2P2Q373_RHIMU</name>
<protein>
    <submittedName>
        <fullName evidence="2">Uncharacterized protein</fullName>
    </submittedName>
</protein>
<keyword evidence="1" id="KW-0472">Membrane</keyword>
<dbReference type="AlphaFoldDB" id="A0A2P2Q373"/>
<sequence length="65" mass="7539">MATWIHACILELNQNGCTCNQQYHLLLSMQGAAGWMESFVVALFNSFSLFFIYMFLLFNLLLKIQ</sequence>
<reference evidence="2" key="1">
    <citation type="submission" date="2018-02" db="EMBL/GenBank/DDBJ databases">
        <title>Rhizophora mucronata_Transcriptome.</title>
        <authorList>
            <person name="Meera S.P."/>
            <person name="Sreeshan A."/>
            <person name="Augustine A."/>
        </authorList>
    </citation>
    <scope>NUCLEOTIDE SEQUENCE</scope>
    <source>
        <tissue evidence="2">Leaf</tissue>
    </source>
</reference>
<keyword evidence="1" id="KW-0812">Transmembrane</keyword>
<evidence type="ECO:0000256" key="1">
    <source>
        <dbReference type="SAM" id="Phobius"/>
    </source>
</evidence>
<proteinExistence type="predicted"/>
<evidence type="ECO:0000313" key="2">
    <source>
        <dbReference type="EMBL" id="MBX61437.1"/>
    </source>
</evidence>
<keyword evidence="1" id="KW-1133">Transmembrane helix</keyword>
<feature type="transmembrane region" description="Helical" evidence="1">
    <location>
        <begin position="39"/>
        <end position="62"/>
    </location>
</feature>
<dbReference type="EMBL" id="GGEC01080953">
    <property type="protein sequence ID" value="MBX61437.1"/>
    <property type="molecule type" value="Transcribed_RNA"/>
</dbReference>